<dbReference type="CDD" id="cd00279">
    <property type="entry name" value="YlxR"/>
    <property type="match status" value="1"/>
</dbReference>
<dbReference type="EMBL" id="JAEHHL010000014">
    <property type="protein sequence ID" value="MBK0401096.1"/>
    <property type="molecule type" value="Genomic_DNA"/>
</dbReference>
<feature type="compositionally biased region" description="Basic and acidic residues" evidence="1">
    <location>
        <begin position="215"/>
        <end position="231"/>
    </location>
</feature>
<accession>A0A8J7M9B7</accession>
<dbReference type="InterPro" id="IPR007393">
    <property type="entry name" value="YlxR_dom"/>
</dbReference>
<evidence type="ECO:0000313" key="4">
    <source>
        <dbReference type="Proteomes" id="UP000655420"/>
    </source>
</evidence>
<dbReference type="AlphaFoldDB" id="A0A8J7M9B7"/>
<dbReference type="SUPFAM" id="SSF55315">
    <property type="entry name" value="L30e-like"/>
    <property type="match status" value="1"/>
</dbReference>
<name>A0A8J7M9B7_9RHOB</name>
<dbReference type="Gene3D" id="3.30.1330.30">
    <property type="match status" value="1"/>
</dbReference>
<keyword evidence="4" id="KW-1185">Reference proteome</keyword>
<protein>
    <submittedName>
        <fullName evidence="3">RNA-binding protein</fullName>
    </submittedName>
</protein>
<dbReference type="InterPro" id="IPR037465">
    <property type="entry name" value="YlxR"/>
</dbReference>
<proteinExistence type="predicted"/>
<dbReference type="InterPro" id="IPR029064">
    <property type="entry name" value="Ribosomal_eL30-like_sf"/>
</dbReference>
<dbReference type="PANTHER" id="PTHR34215">
    <property type="entry name" value="BLL0784 PROTEIN"/>
    <property type="match status" value="1"/>
</dbReference>
<dbReference type="Pfam" id="PF04296">
    <property type="entry name" value="YlxR"/>
    <property type="match status" value="1"/>
</dbReference>
<dbReference type="Gene3D" id="3.30.1230.10">
    <property type="entry name" value="YlxR-like"/>
    <property type="match status" value="1"/>
</dbReference>
<dbReference type="Proteomes" id="UP000655420">
    <property type="component" value="Unassembled WGS sequence"/>
</dbReference>
<gene>
    <name evidence="3" type="ORF">H0I76_18005</name>
</gene>
<reference evidence="3" key="1">
    <citation type="submission" date="2020-12" db="EMBL/GenBank/DDBJ databases">
        <title>Bacterial taxonomy.</title>
        <authorList>
            <person name="Pan X."/>
        </authorList>
    </citation>
    <scope>NUCLEOTIDE SEQUENCE</scope>
    <source>
        <strain evidence="3">M0105</strain>
    </source>
</reference>
<comment type="caution">
    <text evidence="3">The sequence shown here is derived from an EMBL/GenBank/DDBJ whole genome shotgun (WGS) entry which is preliminary data.</text>
</comment>
<feature type="compositionally biased region" description="Basic and acidic residues" evidence="1">
    <location>
        <begin position="8"/>
        <end position="17"/>
    </location>
</feature>
<dbReference type="PANTHER" id="PTHR34215:SF1">
    <property type="entry name" value="YLXR DOMAIN-CONTAINING PROTEIN"/>
    <property type="match status" value="1"/>
</dbReference>
<dbReference type="NCBIfam" id="NF006622">
    <property type="entry name" value="PRK09190.1"/>
    <property type="match status" value="1"/>
</dbReference>
<feature type="domain" description="YlxR" evidence="2">
    <location>
        <begin position="15"/>
        <end position="90"/>
    </location>
</feature>
<feature type="region of interest" description="Disordered" evidence="1">
    <location>
        <begin position="198"/>
        <end position="231"/>
    </location>
</feature>
<evidence type="ECO:0000259" key="2">
    <source>
        <dbReference type="Pfam" id="PF04296"/>
    </source>
</evidence>
<dbReference type="InterPro" id="IPR035931">
    <property type="entry name" value="YlxR-like_sf"/>
</dbReference>
<evidence type="ECO:0000313" key="3">
    <source>
        <dbReference type="EMBL" id="MBK0401096.1"/>
    </source>
</evidence>
<dbReference type="SUPFAM" id="SSF64376">
    <property type="entry name" value="YlxR-like"/>
    <property type="match status" value="1"/>
</dbReference>
<sequence length="231" mass="24239">MTRGGRGWAHDAPERRCIASGESGPTGPLIRFVLGPDDSVVPDLAGKLPGRGAWLSADRAAVAKALKKNLFARAFRRPVRVAPDLADQLEALIARRLVDLVALARKAGQAVAGFEKVRARLGEGRVGVLVTASDAAADGRAKLARIAPDHAGRIDLLDSGELGLAFGRDFAIHAALDAGGIADRALIEAGRLAGFRTPPVTDEEARVPARASGKLTEEGASRLPDKVIDER</sequence>
<evidence type="ECO:0000256" key="1">
    <source>
        <dbReference type="SAM" id="MobiDB-lite"/>
    </source>
</evidence>
<organism evidence="3 4">
    <name type="scientific">Thermohalobaculum xanthum</name>
    <dbReference type="NCBI Taxonomy" id="2753746"/>
    <lineage>
        <taxon>Bacteria</taxon>
        <taxon>Pseudomonadati</taxon>
        <taxon>Pseudomonadota</taxon>
        <taxon>Alphaproteobacteria</taxon>
        <taxon>Rhodobacterales</taxon>
        <taxon>Paracoccaceae</taxon>
        <taxon>Thermohalobaculum</taxon>
    </lineage>
</organism>
<feature type="region of interest" description="Disordered" evidence="1">
    <location>
        <begin position="1"/>
        <end position="23"/>
    </location>
</feature>